<comment type="caution">
    <text evidence="2">The sequence shown here is derived from an EMBL/GenBank/DDBJ whole genome shotgun (WGS) entry which is preliminary data.</text>
</comment>
<dbReference type="Proteomes" id="UP000240481">
    <property type="component" value="Unassembled WGS sequence"/>
</dbReference>
<protein>
    <recommendedName>
        <fullName evidence="4">DUF3955 domain-containing protein</fullName>
    </recommendedName>
</protein>
<gene>
    <name evidence="2" type="ORF">C9I94_11805</name>
</gene>
<keyword evidence="3" id="KW-1185">Reference proteome</keyword>
<dbReference type="AlphaFoldDB" id="A0A0J8VDG7"/>
<accession>A0A0J8VDG7</accession>
<proteinExistence type="predicted"/>
<keyword evidence="1" id="KW-1133">Transmembrane helix</keyword>
<organism evidence="2 3">
    <name type="scientific">Photobacterium swingsii</name>
    <dbReference type="NCBI Taxonomy" id="680026"/>
    <lineage>
        <taxon>Bacteria</taxon>
        <taxon>Pseudomonadati</taxon>
        <taxon>Pseudomonadota</taxon>
        <taxon>Gammaproteobacteria</taxon>
        <taxon>Vibrionales</taxon>
        <taxon>Vibrionaceae</taxon>
        <taxon>Photobacterium</taxon>
    </lineage>
</organism>
<feature type="transmembrane region" description="Helical" evidence="1">
    <location>
        <begin position="38"/>
        <end position="57"/>
    </location>
</feature>
<keyword evidence="1" id="KW-0472">Membrane</keyword>
<evidence type="ECO:0000313" key="3">
    <source>
        <dbReference type="Proteomes" id="UP000240481"/>
    </source>
</evidence>
<name>A0A0J8VDG7_9GAMM</name>
<sequence>MDRPTFLVFSFIGLLLMAMLHLGEIWLNHDTLNVAHFILEWLPLYTVWIMLLVIGLFKRISTTQPPHVHP</sequence>
<reference evidence="2 3" key="1">
    <citation type="submission" date="2018-01" db="EMBL/GenBank/DDBJ databases">
        <title>Whole genome sequencing of Histamine producing bacteria.</title>
        <authorList>
            <person name="Butler K."/>
        </authorList>
    </citation>
    <scope>NUCLEOTIDE SEQUENCE [LARGE SCALE GENOMIC DNA]</scope>
    <source>
        <strain evidence="2 3">DSM 24669</strain>
    </source>
</reference>
<evidence type="ECO:0000313" key="2">
    <source>
        <dbReference type="EMBL" id="PSW24021.1"/>
    </source>
</evidence>
<keyword evidence="1" id="KW-0812">Transmembrane</keyword>
<evidence type="ECO:0008006" key="4">
    <source>
        <dbReference type="Google" id="ProtNLM"/>
    </source>
</evidence>
<dbReference type="OrthoDB" id="5827118at2"/>
<dbReference type="EMBL" id="PYLZ01000006">
    <property type="protein sequence ID" value="PSW24021.1"/>
    <property type="molecule type" value="Genomic_DNA"/>
</dbReference>
<evidence type="ECO:0000256" key="1">
    <source>
        <dbReference type="SAM" id="Phobius"/>
    </source>
</evidence>
<dbReference type="RefSeq" id="WP_048898178.1">
    <property type="nucleotide sequence ID" value="NZ_AP024852.1"/>
</dbReference>